<reference evidence="16" key="1">
    <citation type="submission" date="2020-04" db="EMBL/GenBank/DDBJ databases">
        <title>Tenacibaculum mesophilum bac2.</title>
        <authorList>
            <person name="Li M."/>
        </authorList>
    </citation>
    <scope>NUCLEOTIDE SEQUENCE</scope>
    <source>
        <strain evidence="16">Bac2</strain>
    </source>
</reference>
<feature type="domain" description="Cytochrome c" evidence="15">
    <location>
        <begin position="226"/>
        <end position="363"/>
    </location>
</feature>
<dbReference type="Pfam" id="PF03150">
    <property type="entry name" value="CCP_MauG"/>
    <property type="match status" value="1"/>
</dbReference>
<evidence type="ECO:0000256" key="8">
    <source>
        <dbReference type="ARBA" id="ARBA00022982"/>
    </source>
</evidence>
<name>A0AAE9MPK4_9FLAO</name>
<keyword evidence="3" id="KW-0813">Transport</keyword>
<evidence type="ECO:0000256" key="14">
    <source>
        <dbReference type="PIRSR" id="PIRSR000294-2"/>
    </source>
</evidence>
<dbReference type="InterPro" id="IPR009056">
    <property type="entry name" value="Cyt_c-like_dom"/>
</dbReference>
<gene>
    <name evidence="16" type="ORF">HER15_08180</name>
</gene>
<evidence type="ECO:0000256" key="12">
    <source>
        <dbReference type="ARBA" id="ARBA00073576"/>
    </source>
</evidence>
<comment type="cofactor">
    <cofactor evidence="13">
        <name>heme</name>
        <dbReference type="ChEBI" id="CHEBI:30413"/>
    </cofactor>
    <text evidence="13">Binds 2 heme groups.</text>
</comment>
<dbReference type="PANTHER" id="PTHR30600">
    <property type="entry name" value="CYTOCHROME C PEROXIDASE-RELATED"/>
    <property type="match status" value="1"/>
</dbReference>
<comment type="PTM">
    <text evidence="13">Binds 2 heme groups per subunit.</text>
</comment>
<feature type="binding site" description="covalent" evidence="13">
    <location>
        <position position="99"/>
    </location>
    <ligand>
        <name>heme c</name>
        <dbReference type="ChEBI" id="CHEBI:61717"/>
        <label>1</label>
    </ligand>
</feature>
<feature type="binding site" description="axial binding residue" evidence="14">
    <location>
        <position position="245"/>
    </location>
    <ligand>
        <name>heme c</name>
        <dbReference type="ChEBI" id="CHEBI:61717"/>
        <label>2</label>
    </ligand>
    <ligandPart>
        <name>Fe</name>
        <dbReference type="ChEBI" id="CHEBI:18248"/>
    </ligandPart>
</feature>
<evidence type="ECO:0000256" key="1">
    <source>
        <dbReference type="ARBA" id="ARBA00004418"/>
    </source>
</evidence>
<evidence type="ECO:0000256" key="11">
    <source>
        <dbReference type="ARBA" id="ARBA00058991"/>
    </source>
</evidence>
<dbReference type="PROSITE" id="PS51257">
    <property type="entry name" value="PROKAR_LIPOPROTEIN"/>
    <property type="match status" value="1"/>
</dbReference>
<evidence type="ECO:0000256" key="9">
    <source>
        <dbReference type="ARBA" id="ARBA00023002"/>
    </source>
</evidence>
<dbReference type="InterPro" id="IPR051395">
    <property type="entry name" value="Cytochrome_c_Peroxidase/MauG"/>
</dbReference>
<keyword evidence="9" id="KW-0560">Oxidoreductase</keyword>
<evidence type="ECO:0000256" key="13">
    <source>
        <dbReference type="PIRSR" id="PIRSR000294-1"/>
    </source>
</evidence>
<dbReference type="GO" id="GO:0046872">
    <property type="term" value="F:metal ion binding"/>
    <property type="evidence" value="ECO:0007669"/>
    <property type="project" value="UniProtKB-KW"/>
</dbReference>
<dbReference type="PROSITE" id="PS51007">
    <property type="entry name" value="CYTC"/>
    <property type="match status" value="1"/>
</dbReference>
<dbReference type="InterPro" id="IPR036909">
    <property type="entry name" value="Cyt_c-like_dom_sf"/>
</dbReference>
<dbReference type="InterPro" id="IPR004852">
    <property type="entry name" value="Di-haem_cyt_c_peroxidsae"/>
</dbReference>
<evidence type="ECO:0000256" key="7">
    <source>
        <dbReference type="ARBA" id="ARBA00022764"/>
    </source>
</evidence>
<keyword evidence="8" id="KW-0249">Electron transport</keyword>
<feature type="binding site" description="axial binding residue" evidence="14">
    <location>
        <position position="100"/>
    </location>
    <ligand>
        <name>heme c</name>
        <dbReference type="ChEBI" id="CHEBI:61717"/>
        <label>1</label>
    </ligand>
    <ligandPart>
        <name>Fe</name>
        <dbReference type="ChEBI" id="CHEBI:18248"/>
    </ligandPart>
</feature>
<accession>A0AAE9MPK4</accession>
<evidence type="ECO:0000313" key="17">
    <source>
        <dbReference type="Proteomes" id="UP001056837"/>
    </source>
</evidence>
<comment type="pathway">
    <text evidence="2">One-carbon metabolism; methylamine degradation.</text>
</comment>
<dbReference type="PIRSF" id="PIRSF000294">
    <property type="entry name" value="Cytochrome-c_peroxidase"/>
    <property type="match status" value="1"/>
</dbReference>
<evidence type="ECO:0000313" key="16">
    <source>
        <dbReference type="EMBL" id="UTD15443.1"/>
    </source>
</evidence>
<dbReference type="GO" id="GO:0009055">
    <property type="term" value="F:electron transfer activity"/>
    <property type="evidence" value="ECO:0007669"/>
    <property type="project" value="InterPro"/>
</dbReference>
<evidence type="ECO:0000259" key="15">
    <source>
        <dbReference type="PROSITE" id="PS51007"/>
    </source>
</evidence>
<keyword evidence="16" id="KW-0575">Peroxidase</keyword>
<dbReference type="GO" id="GO:0004130">
    <property type="term" value="F:cytochrome-c peroxidase activity"/>
    <property type="evidence" value="ECO:0007669"/>
    <property type="project" value="TreeGrafter"/>
</dbReference>
<dbReference type="AlphaFoldDB" id="A0AAE9MPK4"/>
<feature type="binding site" description="covalent" evidence="13">
    <location>
        <position position="241"/>
    </location>
    <ligand>
        <name>heme c</name>
        <dbReference type="ChEBI" id="CHEBI:61717"/>
        <label>2</label>
    </ligand>
</feature>
<dbReference type="RefSeq" id="WP_253679066.1">
    <property type="nucleotide sequence ID" value="NZ_CP050861.1"/>
</dbReference>
<organism evidence="16 17">
    <name type="scientific">Tenacibaculum mesophilum</name>
    <dbReference type="NCBI Taxonomy" id="104268"/>
    <lineage>
        <taxon>Bacteria</taxon>
        <taxon>Pseudomonadati</taxon>
        <taxon>Bacteroidota</taxon>
        <taxon>Flavobacteriia</taxon>
        <taxon>Flavobacteriales</taxon>
        <taxon>Flavobacteriaceae</taxon>
        <taxon>Tenacibaculum</taxon>
    </lineage>
</organism>
<evidence type="ECO:0000256" key="6">
    <source>
        <dbReference type="ARBA" id="ARBA00022729"/>
    </source>
</evidence>
<keyword evidence="10 14" id="KW-0408">Iron</keyword>
<dbReference type="SUPFAM" id="SSF46626">
    <property type="entry name" value="Cytochrome c"/>
    <property type="match status" value="2"/>
</dbReference>
<dbReference type="EMBL" id="CP050861">
    <property type="protein sequence ID" value="UTD15443.1"/>
    <property type="molecule type" value="Genomic_DNA"/>
</dbReference>
<evidence type="ECO:0000256" key="10">
    <source>
        <dbReference type="ARBA" id="ARBA00023004"/>
    </source>
</evidence>
<evidence type="ECO:0000256" key="5">
    <source>
        <dbReference type="ARBA" id="ARBA00022723"/>
    </source>
</evidence>
<keyword evidence="4 13" id="KW-0349">Heme</keyword>
<evidence type="ECO:0000256" key="2">
    <source>
        <dbReference type="ARBA" id="ARBA00004856"/>
    </source>
</evidence>
<keyword evidence="6" id="KW-0732">Signal</keyword>
<dbReference type="FunFam" id="1.10.760.10:FF:000019">
    <property type="entry name" value="Di-heme cytochrome C peroxidase"/>
    <property type="match status" value="1"/>
</dbReference>
<sequence length="376" mass="43613">MTRFLQYLILILVLYSCKQHNSQEEKLNKGYSIVDLYKKPISKWPKPIIDEGVEWQEMKPIEINYNYFEDIKKPEVTLGKLLFFDPKLSSSNQISCSSCHHPEMGWATHTEKSTGHNHLQSSRNAPTILNVASKKIFFWDGRVASLENQALGPITAHNEMNMNIDELPGKLQKVKRYEELFKKVYKKENITIEQVLSAIAAFERTIKSQPSKVDRFMKGSYKALTDSEIKGLHLFRTKARCMNCHHGQFFTDQKFHNIGLTYYKREQEDLGRYNVTKNSEDVGKFLTPSLRDLLNTRPWMHNGFFDNLTGVVNMYNSGMQMLNPSFEEKKKDSLFPVVDPLMKPLNLTDEEINDLVAFLKALNGTKYKMEIPEVPR</sequence>
<dbReference type="GO" id="GO:0042597">
    <property type="term" value="C:periplasmic space"/>
    <property type="evidence" value="ECO:0007669"/>
    <property type="project" value="UniProtKB-SubCell"/>
</dbReference>
<feature type="binding site" description="axial binding residue" evidence="14">
    <location>
        <position position="116"/>
    </location>
    <ligand>
        <name>heme c</name>
        <dbReference type="ChEBI" id="CHEBI:61717"/>
        <label>1</label>
    </ligand>
    <ligandPart>
        <name>Fe</name>
        <dbReference type="ChEBI" id="CHEBI:18248"/>
    </ligandPart>
</feature>
<dbReference type="GO" id="GO:0020037">
    <property type="term" value="F:heme binding"/>
    <property type="evidence" value="ECO:0007669"/>
    <property type="project" value="InterPro"/>
</dbReference>
<protein>
    <recommendedName>
        <fullName evidence="12">Methylamine utilization protein MauG</fullName>
    </recommendedName>
</protein>
<dbReference type="InterPro" id="IPR026259">
    <property type="entry name" value="MauG/Cytc_peroxidase"/>
</dbReference>
<comment type="function">
    <text evidence="11">Involved in methylamine metabolism. Essential for the maturation of the beta subunit of MADH, presumably via a step in the biosynthesis of tryptophan tryptophylquinone (TTQ), the cofactor of MADH.</text>
</comment>
<evidence type="ECO:0000256" key="4">
    <source>
        <dbReference type="ARBA" id="ARBA00022617"/>
    </source>
</evidence>
<keyword evidence="7" id="KW-0574">Periplasm</keyword>
<evidence type="ECO:0000256" key="3">
    <source>
        <dbReference type="ARBA" id="ARBA00022448"/>
    </source>
</evidence>
<comment type="subcellular location">
    <subcellularLocation>
        <location evidence="1">Periplasm</location>
    </subcellularLocation>
</comment>
<feature type="binding site" description="covalent" evidence="13">
    <location>
        <position position="96"/>
    </location>
    <ligand>
        <name>heme c</name>
        <dbReference type="ChEBI" id="CHEBI:61717"/>
        <label>1</label>
    </ligand>
</feature>
<dbReference type="Proteomes" id="UP001056837">
    <property type="component" value="Chromosome"/>
</dbReference>
<dbReference type="Gene3D" id="1.10.760.10">
    <property type="entry name" value="Cytochrome c-like domain"/>
    <property type="match status" value="2"/>
</dbReference>
<feature type="binding site" description="covalent" evidence="13">
    <location>
        <position position="244"/>
    </location>
    <ligand>
        <name>heme c</name>
        <dbReference type="ChEBI" id="CHEBI:61717"/>
        <label>2</label>
    </ligand>
</feature>
<proteinExistence type="predicted"/>
<keyword evidence="5 14" id="KW-0479">Metal-binding</keyword>
<dbReference type="PANTHER" id="PTHR30600:SF10">
    <property type="entry name" value="BLL6722 PROTEIN"/>
    <property type="match status" value="1"/>
</dbReference>